<dbReference type="CDD" id="cd01221">
    <property type="entry name" value="PH_ephexin"/>
    <property type="match status" value="1"/>
</dbReference>
<name>A0AAZ3RFQ9_ONCTS</name>
<dbReference type="GO" id="GO:0005085">
    <property type="term" value="F:guanyl-nucleotide exchange factor activity"/>
    <property type="evidence" value="ECO:0007669"/>
    <property type="project" value="UniProtKB-KW"/>
</dbReference>
<dbReference type="SUPFAM" id="SSF48065">
    <property type="entry name" value="DBL homology domain (DH-domain)"/>
    <property type="match status" value="1"/>
</dbReference>
<feature type="compositionally biased region" description="Polar residues" evidence="2">
    <location>
        <begin position="46"/>
        <end position="82"/>
    </location>
</feature>
<feature type="compositionally biased region" description="Polar residues" evidence="2">
    <location>
        <begin position="26"/>
        <end position="39"/>
    </location>
</feature>
<reference evidence="5" key="3">
    <citation type="submission" date="2025-09" db="UniProtKB">
        <authorList>
            <consortium name="Ensembl"/>
        </authorList>
    </citation>
    <scope>IDENTIFICATION</scope>
</reference>
<evidence type="ECO:0000259" key="3">
    <source>
        <dbReference type="PROSITE" id="PS50003"/>
    </source>
</evidence>
<feature type="domain" description="DH" evidence="4">
    <location>
        <begin position="527"/>
        <end position="711"/>
    </location>
</feature>
<dbReference type="InterPro" id="IPR011993">
    <property type="entry name" value="PH-like_dom_sf"/>
</dbReference>
<protein>
    <recommendedName>
        <fullName evidence="7">Rho guanine nucleotide exchange factor 15</fullName>
    </recommendedName>
</protein>
<dbReference type="InterPro" id="IPR047270">
    <property type="entry name" value="PH_ephexin"/>
</dbReference>
<reference evidence="6" key="1">
    <citation type="journal article" date="2018" name="PLoS ONE">
        <title>Chinook salmon (Oncorhynchus tshawytscha) genome and transcriptome.</title>
        <authorList>
            <person name="Christensen K.A."/>
            <person name="Leong J.S."/>
            <person name="Sakhrani D."/>
            <person name="Biagi C.A."/>
            <person name="Minkley D.R."/>
            <person name="Withler R.E."/>
            <person name="Rondeau E.B."/>
            <person name="Koop B.F."/>
            <person name="Devlin R.H."/>
        </authorList>
    </citation>
    <scope>NUCLEOTIDE SEQUENCE [LARGE SCALE GENOMIC DNA]</scope>
</reference>
<dbReference type="Proteomes" id="UP000694402">
    <property type="component" value="Unassembled WGS sequence"/>
</dbReference>
<reference evidence="5" key="2">
    <citation type="submission" date="2025-08" db="UniProtKB">
        <authorList>
            <consortium name="Ensembl"/>
        </authorList>
    </citation>
    <scope>IDENTIFICATION</scope>
</reference>
<feature type="region of interest" description="Disordered" evidence="2">
    <location>
        <begin position="1"/>
        <end position="149"/>
    </location>
</feature>
<keyword evidence="1" id="KW-0344">Guanine-nucleotide releasing factor</keyword>
<dbReference type="Ensembl" id="ENSOTST00005196798.1">
    <property type="protein sequence ID" value="ENSOTSP00005139828.1"/>
    <property type="gene ID" value="ENSOTSG00005061924.1"/>
</dbReference>
<evidence type="ECO:0000259" key="4">
    <source>
        <dbReference type="PROSITE" id="PS50010"/>
    </source>
</evidence>
<dbReference type="Pfam" id="PF00621">
    <property type="entry name" value="RhoGEF"/>
    <property type="match status" value="1"/>
</dbReference>
<dbReference type="InterPro" id="IPR047271">
    <property type="entry name" value="Ephexin-like"/>
</dbReference>
<dbReference type="AlphaFoldDB" id="A0AAZ3RFQ9"/>
<accession>A0AAZ3RFQ9</accession>
<feature type="region of interest" description="Disordered" evidence="2">
    <location>
        <begin position="198"/>
        <end position="242"/>
    </location>
</feature>
<evidence type="ECO:0000313" key="6">
    <source>
        <dbReference type="Proteomes" id="UP000694402"/>
    </source>
</evidence>
<evidence type="ECO:0000313" key="5">
    <source>
        <dbReference type="Ensembl" id="ENSOTSP00005139828.1"/>
    </source>
</evidence>
<feature type="domain" description="PH" evidence="3">
    <location>
        <begin position="744"/>
        <end position="857"/>
    </location>
</feature>
<dbReference type="CDD" id="cd00160">
    <property type="entry name" value="RhoGEF"/>
    <property type="match status" value="1"/>
</dbReference>
<dbReference type="PROSITE" id="PS50003">
    <property type="entry name" value="PH_DOMAIN"/>
    <property type="match status" value="1"/>
</dbReference>
<dbReference type="Gene3D" id="1.20.900.10">
    <property type="entry name" value="Dbl homology (DH) domain"/>
    <property type="match status" value="1"/>
</dbReference>
<dbReference type="SMART" id="SM00325">
    <property type="entry name" value="RhoGEF"/>
    <property type="match status" value="1"/>
</dbReference>
<dbReference type="InterPro" id="IPR001849">
    <property type="entry name" value="PH_domain"/>
</dbReference>
<dbReference type="PANTHER" id="PTHR12845:SF7">
    <property type="entry name" value="RHO GUANINE NUCLEOTIDE EXCHANGE FACTOR 15"/>
    <property type="match status" value="1"/>
</dbReference>
<dbReference type="Gene3D" id="2.30.29.30">
    <property type="entry name" value="Pleckstrin-homology domain (PH domain)/Phosphotyrosine-binding domain (PTB)"/>
    <property type="match status" value="1"/>
</dbReference>
<feature type="region of interest" description="Disordered" evidence="2">
    <location>
        <begin position="289"/>
        <end position="420"/>
    </location>
</feature>
<dbReference type="SUPFAM" id="SSF50729">
    <property type="entry name" value="PH domain-like"/>
    <property type="match status" value="1"/>
</dbReference>
<gene>
    <name evidence="5" type="primary">LOC112259942</name>
</gene>
<dbReference type="SMART" id="SM00233">
    <property type="entry name" value="PH"/>
    <property type="match status" value="1"/>
</dbReference>
<feature type="compositionally biased region" description="Polar residues" evidence="2">
    <location>
        <begin position="289"/>
        <end position="315"/>
    </location>
</feature>
<sequence length="926" mass="103805">MSFPEHFTSPLPPRPEAKPRPPISRKTPSSNGAPSTPSQLGEMGSTDHNSGGNVNSIVSKFSHPETTPTTSGDAKLTTNPTLRTRGPRRAPTVKPKPTRHSVQQSGGPDQAPPLPMNRSRILWQAKRETPGGEEGNGITVSRSAPGGKEVERQLIGGVEAEAEHGSDTPLNPCFDWECSCVCHVHMPGMKLVWVPIDEEEKEDEKEEEVKLEREEEESGGEGTSLAIKCPPTPPKQTQSFPSHFKGSIEEEEESIYETTLLMVDPTPRKICQELDIPLIKVQKPVHWSKLSSSNSEDNTSVQSDSDPSQTQTTEDASVAIPPRVSLAQDKSKTPGHNLMPIPRGGIALPQPTAEEWRSLRPSPPNPSASPIVLHRAGNRVPPPQPPKTGISVHSVKQAIKEHEEDGSAEGEEKDTEEDSAPLRRGCFIAWESRQLDVPLYQTYRATVIHKEIRRQTVCRNTSKASADYHMDWNARRGGVGVGAVGNGNGAPSATIPLPTLGQSTLWQDLPEVRKSGVLETLSPAQCKYQESMFEVLTSEASYVRSLRVLNEHFLESRELEEVLIIRDRKTLFSNVLRVLEVSKSFLMALENRKEESLVFSDICDIIHFHAQHNFPVYIDYVRNQIYQDKTYTSLMKTNVDFATVITRLQESPQCQRLPFMSFLLLPFQRITRIKILIENILKRTHSGTKEEQTASNALDSVSKIIEECNTQVGKMKQVEELIHLSKTLEFDKLKAIPIISQTRVLEKRGELQEMAKGSTLFNLGHKFTPVYLFLFNDLLIIATKKGSERFVVLDHAHRTLVQVQPIGDDQVSNPSYEHCFCLTLLENHQGRMMERLMKAPSQSDLHRWIAAFPDPMKPDGDKEEVVYEDWGWYEGIRLSNGQKGWFPVGNAVEITNEHVRRRNLRERYRVIQAASIVTNNMTKTTP</sequence>
<feature type="compositionally biased region" description="Acidic residues" evidence="2">
    <location>
        <begin position="406"/>
        <end position="419"/>
    </location>
</feature>
<dbReference type="FunFam" id="1.20.900.10:FF:000007">
    <property type="entry name" value="rho guanine nucleotide exchange factor 19"/>
    <property type="match status" value="1"/>
</dbReference>
<dbReference type="GeneTree" id="ENSGT01030000234571"/>
<evidence type="ECO:0000256" key="1">
    <source>
        <dbReference type="ARBA" id="ARBA00022658"/>
    </source>
</evidence>
<evidence type="ECO:0000256" key="2">
    <source>
        <dbReference type="SAM" id="MobiDB-lite"/>
    </source>
</evidence>
<dbReference type="Pfam" id="PF00169">
    <property type="entry name" value="PH"/>
    <property type="match status" value="1"/>
</dbReference>
<dbReference type="PROSITE" id="PS50010">
    <property type="entry name" value="DH_2"/>
    <property type="match status" value="1"/>
</dbReference>
<proteinExistence type="predicted"/>
<dbReference type="InterPro" id="IPR035899">
    <property type="entry name" value="DBL_dom_sf"/>
</dbReference>
<keyword evidence="6" id="KW-1185">Reference proteome</keyword>
<dbReference type="PANTHER" id="PTHR12845">
    <property type="entry name" value="GUANINE NUCLEOTIDE EXCHANGE FACTOR"/>
    <property type="match status" value="1"/>
</dbReference>
<organism evidence="5 6">
    <name type="scientific">Oncorhynchus tshawytscha</name>
    <name type="common">Chinook salmon</name>
    <name type="synonym">Salmo tshawytscha</name>
    <dbReference type="NCBI Taxonomy" id="74940"/>
    <lineage>
        <taxon>Eukaryota</taxon>
        <taxon>Metazoa</taxon>
        <taxon>Chordata</taxon>
        <taxon>Craniata</taxon>
        <taxon>Vertebrata</taxon>
        <taxon>Euteleostomi</taxon>
        <taxon>Actinopterygii</taxon>
        <taxon>Neopterygii</taxon>
        <taxon>Teleostei</taxon>
        <taxon>Protacanthopterygii</taxon>
        <taxon>Salmoniformes</taxon>
        <taxon>Salmonidae</taxon>
        <taxon>Salmoninae</taxon>
        <taxon>Oncorhynchus</taxon>
    </lineage>
</organism>
<dbReference type="InterPro" id="IPR000219">
    <property type="entry name" value="DH_dom"/>
</dbReference>
<evidence type="ECO:0008006" key="7">
    <source>
        <dbReference type="Google" id="ProtNLM"/>
    </source>
</evidence>